<dbReference type="Gene3D" id="3.30.470.10">
    <property type="match status" value="1"/>
</dbReference>
<sequence length="310" mass="31908">MTSTTAAQPGTDQARPEGAAPAPVLILVERAYGPAAGGAPDFREADPSAAQLLVTDFVATRGDGVFETLGAFDGTLANVGPHLDRLTRSAAMIDLAGPDHDVLRAALEAAVAAHPPVPELTVRLSLTRGVEGSGVPSCWIHARVADDYAPARAGLSVVSLDRGLPTTAPASSPWLLAGAKTLSYAVNMAVLREAQRRGAEEVLFVSSEGYALEGPTSTLLVRLGDRWVTTPVDAGVLPGTSVASAFALLRAEGAECGEELLTIEQVREADAAWLLSSGRLAAPIRQLDGVDLPVDAALTARLGDAIAGRA</sequence>
<proteinExistence type="inferred from homology"/>
<organism evidence="2 3">
    <name type="scientific">Brachybacterium rhamnosum</name>
    <dbReference type="NCBI Taxonomy" id="173361"/>
    <lineage>
        <taxon>Bacteria</taxon>
        <taxon>Bacillati</taxon>
        <taxon>Actinomycetota</taxon>
        <taxon>Actinomycetes</taxon>
        <taxon>Micrococcales</taxon>
        <taxon>Dermabacteraceae</taxon>
        <taxon>Brachybacterium</taxon>
    </lineage>
</organism>
<gene>
    <name evidence="2" type="ORF">ACFSDA_03890</name>
</gene>
<dbReference type="InterPro" id="IPR043132">
    <property type="entry name" value="BCAT-like_C"/>
</dbReference>
<comment type="similarity">
    <text evidence="1">Belongs to the class-IV pyridoxal-phosphate-dependent aminotransferase family.</text>
</comment>
<evidence type="ECO:0000313" key="2">
    <source>
        <dbReference type="EMBL" id="MFD1834211.1"/>
    </source>
</evidence>
<comment type="caution">
    <text evidence="2">The sequence shown here is derived from an EMBL/GenBank/DDBJ whole genome shotgun (WGS) entry which is preliminary data.</text>
</comment>
<dbReference type="Gene3D" id="3.20.10.10">
    <property type="entry name" value="D-amino Acid Aminotransferase, subunit A, domain 2"/>
    <property type="match status" value="1"/>
</dbReference>
<dbReference type="Proteomes" id="UP001597280">
    <property type="component" value="Unassembled WGS sequence"/>
</dbReference>
<keyword evidence="2" id="KW-0032">Aminotransferase</keyword>
<dbReference type="Pfam" id="PF01063">
    <property type="entry name" value="Aminotran_4"/>
    <property type="match status" value="1"/>
</dbReference>
<protein>
    <submittedName>
        <fullName evidence="2">Aminotransferase class IV</fullName>
    </submittedName>
</protein>
<dbReference type="InterPro" id="IPR050571">
    <property type="entry name" value="Class-IV_PLP-Dep_Aminotrnsfr"/>
</dbReference>
<evidence type="ECO:0000313" key="3">
    <source>
        <dbReference type="Proteomes" id="UP001597280"/>
    </source>
</evidence>
<accession>A0ABW4PXQ6</accession>
<keyword evidence="3" id="KW-1185">Reference proteome</keyword>
<reference evidence="3" key="1">
    <citation type="journal article" date="2019" name="Int. J. Syst. Evol. Microbiol.">
        <title>The Global Catalogue of Microorganisms (GCM) 10K type strain sequencing project: providing services to taxonomists for standard genome sequencing and annotation.</title>
        <authorList>
            <consortium name="The Broad Institute Genomics Platform"/>
            <consortium name="The Broad Institute Genome Sequencing Center for Infectious Disease"/>
            <person name="Wu L."/>
            <person name="Ma J."/>
        </authorList>
    </citation>
    <scope>NUCLEOTIDE SEQUENCE [LARGE SCALE GENOMIC DNA]</scope>
    <source>
        <strain evidence="3">JCM 11650</strain>
    </source>
</reference>
<dbReference type="InterPro" id="IPR043131">
    <property type="entry name" value="BCAT-like_N"/>
</dbReference>
<keyword evidence="2" id="KW-0808">Transferase</keyword>
<dbReference type="RefSeq" id="WP_343903610.1">
    <property type="nucleotide sequence ID" value="NZ_BAAAIS010000002.1"/>
</dbReference>
<dbReference type="SUPFAM" id="SSF56752">
    <property type="entry name" value="D-aminoacid aminotransferase-like PLP-dependent enzymes"/>
    <property type="match status" value="1"/>
</dbReference>
<evidence type="ECO:0000256" key="1">
    <source>
        <dbReference type="ARBA" id="ARBA00009320"/>
    </source>
</evidence>
<dbReference type="PANTHER" id="PTHR42743">
    <property type="entry name" value="AMINO-ACID AMINOTRANSFERASE"/>
    <property type="match status" value="1"/>
</dbReference>
<dbReference type="PANTHER" id="PTHR42743:SF11">
    <property type="entry name" value="AMINODEOXYCHORISMATE LYASE"/>
    <property type="match status" value="1"/>
</dbReference>
<name>A0ABW4PXQ6_9MICO</name>
<dbReference type="InterPro" id="IPR036038">
    <property type="entry name" value="Aminotransferase-like"/>
</dbReference>
<dbReference type="EMBL" id="JBHUFL010000002">
    <property type="protein sequence ID" value="MFD1834211.1"/>
    <property type="molecule type" value="Genomic_DNA"/>
</dbReference>
<dbReference type="InterPro" id="IPR001544">
    <property type="entry name" value="Aminotrans_IV"/>
</dbReference>
<dbReference type="GO" id="GO:0008483">
    <property type="term" value="F:transaminase activity"/>
    <property type="evidence" value="ECO:0007669"/>
    <property type="project" value="UniProtKB-KW"/>
</dbReference>